<dbReference type="OrthoDB" id="2631350at2759"/>
<dbReference type="InterPro" id="IPR032675">
    <property type="entry name" value="LRR_dom_sf"/>
</dbReference>
<gene>
    <name evidence="1" type="ORF">BD626DRAFT_636530</name>
</gene>
<dbReference type="Gene3D" id="3.80.10.10">
    <property type="entry name" value="Ribonuclease Inhibitor"/>
    <property type="match status" value="1"/>
</dbReference>
<evidence type="ECO:0000313" key="2">
    <source>
        <dbReference type="Proteomes" id="UP000320762"/>
    </source>
</evidence>
<name>A0A550BT84_9AGAR</name>
<dbReference type="EMBL" id="VDMD01000099">
    <property type="protein sequence ID" value="TRM55747.1"/>
    <property type="molecule type" value="Genomic_DNA"/>
</dbReference>
<comment type="caution">
    <text evidence="1">The sequence shown here is derived from an EMBL/GenBank/DDBJ whole genome shotgun (WGS) entry which is preliminary data.</text>
</comment>
<keyword evidence="2" id="KW-1185">Reference proteome</keyword>
<evidence type="ECO:0000313" key="1">
    <source>
        <dbReference type="EMBL" id="TRM55747.1"/>
    </source>
</evidence>
<accession>A0A550BT84</accession>
<sequence>MPTPNPALSRLSPEYMEPIESLNSGSAMMHPVATVDMGAPPIQQPSDTPVSPVRESDGSIGSLFVSVYDIFLEVCKALLATEVGRADLLRLATVNRAVSDVALDVLWEKQNTITNLFRVLPRIEEKRVVLREWRVHPYLTECGGPKMYRCDVERLLLTLRDPKRNLTDDEYARFMSYASRIKVLEDSDHIPRVPTRIDQTLLLCVLRRGPVLPNVRTLRGEAGGTFEKVDMQVQWSSNDTDAVLAVVRSVGFTVIQTLGVFAPLSHICSLTISPGENYEAIPYLRHLASLEELHLYYFRSPGLVPNKPPAPAPGFRALRTLLLSETRGIDHAYEVLRAMSSEPMQLRLLEHYDFRSYSGDDGSWRTGQHDARRFYRLLRDRVDRSTLTTLRVTTGRGDDVPPRKLFSALRAFPNITRTTVFFNHEQADINGALDVLTAMWPRLSYLCFRNRTAATTGFGEEPDMSRVTLAGLVPIATRCPELSILNVPLDLQEVPEPVQLLEHEVLEGRLVHLNVQDVTPYHADVEGIVQFLASIFPAMTLGCIYACDLDERCADAWYDVAREVRRASWPGCTPEDLSME</sequence>
<protein>
    <recommendedName>
        <fullName evidence="3">F-box domain-containing protein</fullName>
    </recommendedName>
</protein>
<evidence type="ECO:0008006" key="3">
    <source>
        <dbReference type="Google" id="ProtNLM"/>
    </source>
</evidence>
<dbReference type="Proteomes" id="UP000320762">
    <property type="component" value="Unassembled WGS sequence"/>
</dbReference>
<organism evidence="1 2">
    <name type="scientific">Schizophyllum amplum</name>
    <dbReference type="NCBI Taxonomy" id="97359"/>
    <lineage>
        <taxon>Eukaryota</taxon>
        <taxon>Fungi</taxon>
        <taxon>Dikarya</taxon>
        <taxon>Basidiomycota</taxon>
        <taxon>Agaricomycotina</taxon>
        <taxon>Agaricomycetes</taxon>
        <taxon>Agaricomycetidae</taxon>
        <taxon>Agaricales</taxon>
        <taxon>Schizophyllaceae</taxon>
        <taxon>Schizophyllum</taxon>
    </lineage>
</organism>
<reference evidence="1 2" key="1">
    <citation type="journal article" date="2019" name="New Phytol.">
        <title>Comparative genomics reveals unique wood-decay strategies and fruiting body development in the Schizophyllaceae.</title>
        <authorList>
            <person name="Almasi E."/>
            <person name="Sahu N."/>
            <person name="Krizsan K."/>
            <person name="Balint B."/>
            <person name="Kovacs G.M."/>
            <person name="Kiss B."/>
            <person name="Cseklye J."/>
            <person name="Drula E."/>
            <person name="Henrissat B."/>
            <person name="Nagy I."/>
            <person name="Chovatia M."/>
            <person name="Adam C."/>
            <person name="LaButti K."/>
            <person name="Lipzen A."/>
            <person name="Riley R."/>
            <person name="Grigoriev I.V."/>
            <person name="Nagy L.G."/>
        </authorList>
    </citation>
    <scope>NUCLEOTIDE SEQUENCE [LARGE SCALE GENOMIC DNA]</scope>
    <source>
        <strain evidence="1 2">NL-1724</strain>
    </source>
</reference>
<proteinExistence type="predicted"/>
<dbReference type="AlphaFoldDB" id="A0A550BT84"/>